<dbReference type="PROSITE" id="PS00211">
    <property type="entry name" value="ABC_TRANSPORTER_1"/>
    <property type="match status" value="2"/>
</dbReference>
<feature type="transmembrane region" description="Helical" evidence="7">
    <location>
        <begin position="345"/>
        <end position="368"/>
    </location>
</feature>
<dbReference type="InterPro" id="IPR027417">
    <property type="entry name" value="P-loop_NTPase"/>
</dbReference>
<keyword evidence="2 7" id="KW-0812">Transmembrane</keyword>
<keyword evidence="5 7" id="KW-1133">Transmembrane helix</keyword>
<dbReference type="FunFam" id="3.40.50.300:FF:000327">
    <property type="entry name" value="ATP-binding cassette sub-family A member 3"/>
    <property type="match status" value="1"/>
</dbReference>
<evidence type="ECO:0000313" key="9">
    <source>
        <dbReference type="EMBL" id="CAD7622193.1"/>
    </source>
</evidence>
<dbReference type="SMART" id="SM00382">
    <property type="entry name" value="AAA"/>
    <property type="match status" value="2"/>
</dbReference>
<sequence>MATLLAKQLSILLWKSWITRRRHWISTIFELLTPLVLSFLIAYVYAKFTTQEMTGQVSSSLDGQEVNVQNFSTSVRDSPPVIFNRPTIDMTFNNQLIFEATIIYGPTSPAADRLMQKVVDFAPYTVRIVGMATEELVNAKMESLVSNETIDTNLVDNTYGLIFDENSLRNNRLNYTLRLIGEMAYIVNIVFPNKFFAGPAANMKSYTEHFGPLQILINQAFVDQQTESHTKRVNIRRFMTMKYPFPGFKKSGDENQLFTMQDLIAATIAIGYVVMCPLIVKRITDEKVAKAKEMMRMIGMSDWVFWMSHFISYFIIMVFQSIVFTAFFCMGFGGDPIINFTSGTIFFAILFIYCIQSILFCMTITTIFNRPVLAVIVTVILWVVSYSVPIGILNPFFHKNMDIVGTNGARMLSAMLPNMGLSWCMSIMGQFEVLGTGANWSTIFNYTTVYQSLTLALVMTIMLLSCVLYGVLIWYLDNVWPFQYGVPKPVLFPFYMSYWFPAKYHDVEEETNESLKTDDVIDTRNFEREPEVSVSIRIKNLHKEFGGYGSQLKTAVDNMSLNIYGRQITALLGHNGAGKTTTMNMITGIFPPTSGTVHVDGYNIQTETNKARRSIGLCPQENIIFNELTVGQHLKLYAVLKGCDWDSVDIEVKQTLEMLKLTDKMHAMAESLSGGMKRKLMLGIAIVGGTRILILDEPTSGMDPEARRVVWDLLQYLRCERTILLTTHYMEEADVLGDRIAIMSEGRVKCCGSPMFLKKRFGAGYHLRVCKGIAFKPSLMAQTLQKYLPKAQLHSEIQSEVIYSLESNDGNNTDNSTQVFPQLFDEIETNKEKLGIASCGLSITTMEDVFLRVGNDIDDINTDIRQNQQQLKDKSSDSLLHKSGTHLMGNELLMNRFVGLLMKRFHYSRRYWPMMCFQLVVPALLFVIALLTDYGIRSSITSQTKNLDLNLKQMYGKTFGFFQSSDSPDFGPVYQSNGDNYDLNTSLIPPNESPNKWALKYADNLEDYSHRYLTGAVVEGQTAEIWYNNEATHSMAISINLFFESLLKYLLPDMKDVSITVRNHPISYSENTVTFTAVIFGWAVTCLLLFPITVPFIGASYVLFPINERISKAKLLQLMTGLSAPLFWLSNLAFDLLNHSLVVIIIYIIFAIFDFNHIFFAQSNTAIGLFLMLFLFGFASIPLAYCFSLVLNKPSTGFAVLVILYLLFGVMSIAAMGVLDLIVNVMRMDIISNVKFNTILSFFRLVPVFSMSFGIQKLYRIGSFSQLCKEYENKNLTVVCSFIDNKSILYGCCLDKCSPNNECYHNQNPLSFDSNGVGQEFVYLVISGFFFMAVLLLFEVHWIRKLWYRIRDSRGRTANAGIAMVSVNETQSNDDSDVVAEKYRIEGLSDRRMLSEEAIAVINLSKNFGSFKAVDNLTFGIHKEECFGLLGVNGAGKTTTFGMLTGDLMVSNGNAFIDDYSLRADLKPFQQQIGYCPQFDALLEKLTGEEMLYLFARLRGVPSNKIDSEVQALIKMVDLQNHAHKCTETYSGGNRRKLSLALAIIGTPPVIFLDEPTAGVDPTARRKIWSTLVYIQERYQSAIVLTSHSMEECEALCSRIAIMVNGRFKCMGPTQHLRKKFGQGYTIVIKLCRELNDDPDYVTRVEQYVQKAFPSAVLKDSHQCLLHYHITDTSVQWSHLFAVMETAKGRLQLEDYLVSDTTLEQIFLAFAKTQR</sequence>
<keyword evidence="4" id="KW-0067">ATP-binding</keyword>
<evidence type="ECO:0000256" key="2">
    <source>
        <dbReference type="ARBA" id="ARBA00022692"/>
    </source>
</evidence>
<dbReference type="Proteomes" id="UP000759131">
    <property type="component" value="Unassembled WGS sequence"/>
</dbReference>
<dbReference type="InterPro" id="IPR013525">
    <property type="entry name" value="ABC2_TM"/>
</dbReference>
<dbReference type="InterPro" id="IPR003439">
    <property type="entry name" value="ABC_transporter-like_ATP-bd"/>
</dbReference>
<feature type="transmembrane region" description="Helical" evidence="7">
    <location>
        <begin position="1321"/>
        <end position="1343"/>
    </location>
</feature>
<keyword evidence="6 7" id="KW-0472">Membrane</keyword>
<feature type="transmembrane region" description="Helical" evidence="7">
    <location>
        <begin position="1140"/>
        <end position="1160"/>
    </location>
</feature>
<dbReference type="Pfam" id="PF23321">
    <property type="entry name" value="R1_ABCA1"/>
    <property type="match status" value="1"/>
</dbReference>
<evidence type="ECO:0000256" key="5">
    <source>
        <dbReference type="ARBA" id="ARBA00022989"/>
    </source>
</evidence>
<dbReference type="CDD" id="cd03263">
    <property type="entry name" value="ABC_subfamily_A"/>
    <property type="match status" value="2"/>
</dbReference>
<dbReference type="GO" id="GO:0005319">
    <property type="term" value="F:lipid transporter activity"/>
    <property type="evidence" value="ECO:0007669"/>
    <property type="project" value="TreeGrafter"/>
</dbReference>
<dbReference type="Pfam" id="PF12698">
    <property type="entry name" value="ABC2_membrane_3"/>
    <property type="match status" value="2"/>
</dbReference>
<dbReference type="SUPFAM" id="SSF52540">
    <property type="entry name" value="P-loop containing nucleoside triphosphate hydrolases"/>
    <property type="match status" value="2"/>
</dbReference>
<feature type="transmembrane region" description="Helical" evidence="7">
    <location>
        <begin position="1167"/>
        <end position="1191"/>
    </location>
</feature>
<dbReference type="InterPro" id="IPR017871">
    <property type="entry name" value="ABC_transporter-like_CS"/>
</dbReference>
<protein>
    <recommendedName>
        <fullName evidence="8">ABC transporter domain-containing protein</fullName>
    </recommendedName>
</protein>
<dbReference type="GO" id="GO:0005524">
    <property type="term" value="F:ATP binding"/>
    <property type="evidence" value="ECO:0007669"/>
    <property type="project" value="UniProtKB-KW"/>
</dbReference>
<dbReference type="FunFam" id="3.40.50.300:FF:000933">
    <property type="entry name" value="ABC transporter A family member 7"/>
    <property type="match status" value="1"/>
</dbReference>
<evidence type="ECO:0000256" key="1">
    <source>
        <dbReference type="ARBA" id="ARBA00004141"/>
    </source>
</evidence>
<dbReference type="EMBL" id="CAJPIZ010000966">
    <property type="protein sequence ID" value="CAG2102623.1"/>
    <property type="molecule type" value="Genomic_DNA"/>
</dbReference>
<dbReference type="InterPro" id="IPR026082">
    <property type="entry name" value="ABCA"/>
</dbReference>
<dbReference type="Pfam" id="PF00005">
    <property type="entry name" value="ABC_tran"/>
    <property type="match status" value="2"/>
</dbReference>
<name>A0A7R9KFY6_9ACAR</name>
<evidence type="ECO:0000256" key="4">
    <source>
        <dbReference type="ARBA" id="ARBA00022840"/>
    </source>
</evidence>
<feature type="transmembrane region" description="Helical" evidence="7">
    <location>
        <begin position="449"/>
        <end position="476"/>
    </location>
</feature>
<evidence type="ECO:0000256" key="6">
    <source>
        <dbReference type="ARBA" id="ARBA00023136"/>
    </source>
</evidence>
<evidence type="ECO:0000259" key="8">
    <source>
        <dbReference type="PROSITE" id="PS50893"/>
    </source>
</evidence>
<gene>
    <name evidence="9" type="ORF">OSB1V03_LOCUS2659</name>
</gene>
<proteinExistence type="predicted"/>
<feature type="transmembrane region" description="Helical" evidence="7">
    <location>
        <begin position="1079"/>
        <end position="1103"/>
    </location>
</feature>
<dbReference type="PANTHER" id="PTHR19229:SF250">
    <property type="entry name" value="ABC TRANSPORTER DOMAIN-CONTAINING PROTEIN-RELATED"/>
    <property type="match status" value="1"/>
</dbReference>
<evidence type="ECO:0000256" key="7">
    <source>
        <dbReference type="SAM" id="Phobius"/>
    </source>
</evidence>
<dbReference type="PANTHER" id="PTHR19229">
    <property type="entry name" value="ATP-BINDING CASSETTE TRANSPORTER SUBFAMILY A ABCA"/>
    <property type="match status" value="1"/>
</dbReference>
<dbReference type="OrthoDB" id="6512918at2759"/>
<dbReference type="GO" id="GO:0140359">
    <property type="term" value="F:ABC-type transporter activity"/>
    <property type="evidence" value="ECO:0007669"/>
    <property type="project" value="InterPro"/>
</dbReference>
<feature type="domain" description="ABC transporter" evidence="8">
    <location>
        <begin position="1399"/>
        <end position="1630"/>
    </location>
</feature>
<dbReference type="InterPro" id="IPR003593">
    <property type="entry name" value="AAA+_ATPase"/>
</dbReference>
<feature type="transmembrane region" description="Helical" evidence="7">
    <location>
        <begin position="24"/>
        <end position="46"/>
    </location>
</feature>
<feature type="transmembrane region" description="Helical" evidence="7">
    <location>
        <begin position="303"/>
        <end position="333"/>
    </location>
</feature>
<keyword evidence="3" id="KW-0547">Nucleotide-binding</keyword>
<dbReference type="GO" id="GO:0016887">
    <property type="term" value="F:ATP hydrolysis activity"/>
    <property type="evidence" value="ECO:0007669"/>
    <property type="project" value="InterPro"/>
</dbReference>
<evidence type="ECO:0000256" key="3">
    <source>
        <dbReference type="ARBA" id="ARBA00022741"/>
    </source>
</evidence>
<feature type="transmembrane region" description="Helical" evidence="7">
    <location>
        <begin position="263"/>
        <end position="283"/>
    </location>
</feature>
<feature type="transmembrane region" description="Helical" evidence="7">
    <location>
        <begin position="374"/>
        <end position="397"/>
    </location>
</feature>
<feature type="transmembrane region" description="Helical" evidence="7">
    <location>
        <begin position="1115"/>
        <end position="1134"/>
    </location>
</feature>
<feature type="transmembrane region" description="Helical" evidence="7">
    <location>
        <begin position="1234"/>
        <end position="1255"/>
    </location>
</feature>
<keyword evidence="10" id="KW-1185">Reference proteome</keyword>
<dbReference type="InterPro" id="IPR056264">
    <property type="entry name" value="R2_ABCA1-4-like"/>
</dbReference>
<feature type="transmembrane region" description="Helical" evidence="7">
    <location>
        <begin position="911"/>
        <end position="931"/>
    </location>
</feature>
<organism evidence="9">
    <name type="scientific">Medioppia subpectinata</name>
    <dbReference type="NCBI Taxonomy" id="1979941"/>
    <lineage>
        <taxon>Eukaryota</taxon>
        <taxon>Metazoa</taxon>
        <taxon>Ecdysozoa</taxon>
        <taxon>Arthropoda</taxon>
        <taxon>Chelicerata</taxon>
        <taxon>Arachnida</taxon>
        <taxon>Acari</taxon>
        <taxon>Acariformes</taxon>
        <taxon>Sarcoptiformes</taxon>
        <taxon>Oribatida</taxon>
        <taxon>Brachypylina</taxon>
        <taxon>Oppioidea</taxon>
        <taxon>Oppiidae</taxon>
        <taxon>Medioppia</taxon>
    </lineage>
</organism>
<feature type="domain" description="ABC transporter" evidence="8">
    <location>
        <begin position="536"/>
        <end position="770"/>
    </location>
</feature>
<comment type="subcellular location">
    <subcellularLocation>
        <location evidence="1">Membrane</location>
        <topology evidence="1">Multi-pass membrane protein</topology>
    </subcellularLocation>
</comment>
<accession>A0A7R9KFY6</accession>
<dbReference type="GO" id="GO:0016020">
    <property type="term" value="C:membrane"/>
    <property type="evidence" value="ECO:0007669"/>
    <property type="project" value="UniProtKB-SubCell"/>
</dbReference>
<dbReference type="Gene3D" id="3.40.50.300">
    <property type="entry name" value="P-loop containing nucleotide triphosphate hydrolases"/>
    <property type="match status" value="2"/>
</dbReference>
<dbReference type="EMBL" id="OC855541">
    <property type="protein sequence ID" value="CAD7622193.1"/>
    <property type="molecule type" value="Genomic_DNA"/>
</dbReference>
<reference evidence="9" key="1">
    <citation type="submission" date="2020-11" db="EMBL/GenBank/DDBJ databases">
        <authorList>
            <person name="Tran Van P."/>
        </authorList>
    </citation>
    <scope>NUCLEOTIDE SEQUENCE</scope>
</reference>
<dbReference type="PROSITE" id="PS50893">
    <property type="entry name" value="ABC_TRANSPORTER_2"/>
    <property type="match status" value="2"/>
</dbReference>
<feature type="transmembrane region" description="Helical" evidence="7">
    <location>
        <begin position="1197"/>
        <end position="1222"/>
    </location>
</feature>
<evidence type="ECO:0000313" key="10">
    <source>
        <dbReference type="Proteomes" id="UP000759131"/>
    </source>
</evidence>